<reference evidence="3" key="1">
    <citation type="submission" date="2023-01" db="EMBL/GenBank/DDBJ databases">
        <title>The diversity of Class Acidimicrobiia in South China Sea sediment environments and the proposal of Iamia marina sp. nov., a novel species of the genus Iamia.</title>
        <authorList>
            <person name="He Y."/>
            <person name="Tian X."/>
        </authorList>
    </citation>
    <scope>NUCLEOTIDE SEQUENCE</scope>
    <source>
        <strain evidence="3">DSM 19957</strain>
    </source>
</reference>
<feature type="compositionally biased region" description="Basic and acidic residues" evidence="1">
    <location>
        <begin position="12"/>
        <end position="31"/>
    </location>
</feature>
<feature type="region of interest" description="Disordered" evidence="1">
    <location>
        <begin position="429"/>
        <end position="488"/>
    </location>
</feature>
<dbReference type="Proteomes" id="UP001216390">
    <property type="component" value="Chromosome"/>
</dbReference>
<dbReference type="RefSeq" id="WP_272736102.1">
    <property type="nucleotide sequence ID" value="NZ_CP116942.1"/>
</dbReference>
<dbReference type="KEGG" id="ima:PO878_18940"/>
<proteinExistence type="predicted"/>
<keyword evidence="4" id="KW-1185">Reference proteome</keyword>
<keyword evidence="2" id="KW-0812">Transmembrane</keyword>
<protein>
    <submittedName>
        <fullName evidence="3">Uncharacterized protein</fullName>
    </submittedName>
</protein>
<dbReference type="AlphaFoldDB" id="A0AAF0BVQ1"/>
<feature type="transmembrane region" description="Helical" evidence="2">
    <location>
        <begin position="133"/>
        <end position="154"/>
    </location>
</feature>
<evidence type="ECO:0000313" key="4">
    <source>
        <dbReference type="Proteomes" id="UP001216390"/>
    </source>
</evidence>
<accession>A0AAF0BVQ1</accession>
<organism evidence="3 4">
    <name type="scientific">Iamia majanohamensis</name>
    <dbReference type="NCBI Taxonomy" id="467976"/>
    <lineage>
        <taxon>Bacteria</taxon>
        <taxon>Bacillati</taxon>
        <taxon>Actinomycetota</taxon>
        <taxon>Acidimicrobiia</taxon>
        <taxon>Acidimicrobiales</taxon>
        <taxon>Iamiaceae</taxon>
        <taxon>Iamia</taxon>
    </lineage>
</organism>
<feature type="transmembrane region" description="Helical" evidence="2">
    <location>
        <begin position="492"/>
        <end position="512"/>
    </location>
</feature>
<gene>
    <name evidence="3" type="ORF">PO878_18940</name>
</gene>
<keyword evidence="2" id="KW-0472">Membrane</keyword>
<feature type="transmembrane region" description="Helical" evidence="2">
    <location>
        <begin position="160"/>
        <end position="177"/>
    </location>
</feature>
<dbReference type="EMBL" id="CP116942">
    <property type="protein sequence ID" value="WCO66579.1"/>
    <property type="molecule type" value="Genomic_DNA"/>
</dbReference>
<evidence type="ECO:0000256" key="1">
    <source>
        <dbReference type="SAM" id="MobiDB-lite"/>
    </source>
</evidence>
<evidence type="ECO:0000256" key="2">
    <source>
        <dbReference type="SAM" id="Phobius"/>
    </source>
</evidence>
<feature type="compositionally biased region" description="Low complexity" evidence="1">
    <location>
        <begin position="459"/>
        <end position="488"/>
    </location>
</feature>
<feature type="transmembrane region" description="Helical" evidence="2">
    <location>
        <begin position="47"/>
        <end position="68"/>
    </location>
</feature>
<feature type="transmembrane region" description="Helical" evidence="2">
    <location>
        <begin position="370"/>
        <end position="389"/>
    </location>
</feature>
<feature type="transmembrane region" description="Helical" evidence="2">
    <location>
        <begin position="395"/>
        <end position="417"/>
    </location>
</feature>
<feature type="transmembrane region" description="Helical" evidence="2">
    <location>
        <begin position="259"/>
        <end position="279"/>
    </location>
</feature>
<sequence>MATRPATPAPRPGDRGPTDGEWGRSGAKDLDVATDGSGAGGRSPRPILVTLGLLAVVAVPLVVALAVLQSPRWYPIGDLAQTELRVGEVGTADTPLVGLAGRIGPPEDPGSHPGPLSFYALAPVYRLLGSSPFALQAASAALSLLAVGLAIGIARRRGGWLFALGTAAVLAVLVRSLGPRVLTEPWNPYIPVLWWVVVLLSVWSVWCDDDVLLPVAVGAACLASQTHVPYAGLVAVVLGATALRLAWRAVRARRGAEGVRMPSGVAVAVAVAVGVVAWIPPLIDELTGDPGNITVIVRYFLGGEGEPVGLGSGGSLWLSRLDPLTLLTGTLDGPVAGNRVLGALFVLVWVAAAVLAWRRRDTVLLRLHQVAGLAALAGLASMSRIYGALHYYLVLWAWSTTAVAVLAVVATGARALGVAAPGRGRARVADGHAAGSARGGGHDAGPVGDASGAGPAVEPTADPAGASPAAAPAPAGTTRTASSRPTGRARTAAAVGVVVLVVASAAGAVQALDATQSSSVYSETLAEVTPPTVAALEGGEVPGGGEGPYEVRADDPYVIGVQAYGLFTELRREGIDARLPARLESTAGDHVVAPDEQVPVIVVATGPRVDDWRARPEAVEVASADPRSPEEVARQEELFDRVQRRLREEGRADQADMVEQNLLVVAVDGEVPSDVRDDLDEIIDLGAPTGVFVAPAGTP</sequence>
<keyword evidence="2" id="KW-1133">Transmembrane helix</keyword>
<evidence type="ECO:0000313" key="3">
    <source>
        <dbReference type="EMBL" id="WCO66579.1"/>
    </source>
</evidence>
<feature type="region of interest" description="Disordered" evidence="1">
    <location>
        <begin position="1"/>
        <end position="41"/>
    </location>
</feature>
<feature type="transmembrane region" description="Helical" evidence="2">
    <location>
        <begin position="340"/>
        <end position="358"/>
    </location>
</feature>
<name>A0AAF0BVQ1_9ACTN</name>
<feature type="transmembrane region" description="Helical" evidence="2">
    <location>
        <begin position="189"/>
        <end position="206"/>
    </location>
</feature>
<feature type="transmembrane region" description="Helical" evidence="2">
    <location>
        <begin position="226"/>
        <end position="247"/>
    </location>
</feature>